<sequence>MLLIYTSLQASASSFTECYSAKSYINGNSLTYQLNLHLIPFERLVQITEENLCQMYLPGKIVVAQIHYDDLSFPRAGQDEVNFIYKFNQEIIVSFQLDEADYRYIIDKQNAMYELWYDVNLVKVNNSVNTIEHTKYNGTNCFQQIQLEYTIYEDIDINVIANNCEVRIDPALQVYLEFEVGLGKQQVPIFPCSQNCLQDEYSVTSTQFHHISIYRIKKTSYIAAQLASFYTNFIQNRRLRITMNLLFNTNGIDTVITRTFDEILAKDTYNCKVNDTYLALFAIFNSDSVQLQYRDSFKNKLLCDLPGVVSVHVDMYLFDDVNSLRIQKSYGIEKFNENVGASFKNIDESDALRNNHDPEVSKATMVVSYLDASGQIVYDLIVYNDPFYVGCINRAVLHLHKTETCIDYYFNNISKCTSNLVNPNEKNNLGIFYQENNKAYSLGLYKLNRIVDYSLLRQQLCFVCDEFVDDTIYAKPSCKENQSFTKEKLKSMEINFAIISDYEFNIFKTVAAEYQSIYMPFTTTSVLLMILTVVSVMILHKRYNVKCH</sequence>
<keyword evidence="1" id="KW-1133">Transmembrane helix</keyword>
<evidence type="ECO:0000313" key="2">
    <source>
        <dbReference type="EMBL" id="CAL5987509.1"/>
    </source>
</evidence>
<keyword evidence="3" id="KW-1185">Reference proteome</keyword>
<dbReference type="EMBL" id="CAXDID020000021">
    <property type="protein sequence ID" value="CAL5987509.1"/>
    <property type="molecule type" value="Genomic_DNA"/>
</dbReference>
<comment type="caution">
    <text evidence="2">The sequence shown here is derived from an EMBL/GenBank/DDBJ whole genome shotgun (WGS) entry which is preliminary data.</text>
</comment>
<keyword evidence="1" id="KW-0812">Transmembrane</keyword>
<name>A0ABP1H6S4_9EUKA</name>
<organism evidence="2 3">
    <name type="scientific">Hexamita inflata</name>
    <dbReference type="NCBI Taxonomy" id="28002"/>
    <lineage>
        <taxon>Eukaryota</taxon>
        <taxon>Metamonada</taxon>
        <taxon>Diplomonadida</taxon>
        <taxon>Hexamitidae</taxon>
        <taxon>Hexamitinae</taxon>
        <taxon>Hexamita</taxon>
    </lineage>
</organism>
<proteinExistence type="predicted"/>
<gene>
    <name evidence="2" type="ORF">HINF_LOCUS9928</name>
</gene>
<evidence type="ECO:0000313" key="3">
    <source>
        <dbReference type="Proteomes" id="UP001642409"/>
    </source>
</evidence>
<accession>A0ABP1H6S4</accession>
<feature type="transmembrane region" description="Helical" evidence="1">
    <location>
        <begin position="517"/>
        <end position="539"/>
    </location>
</feature>
<reference evidence="2 3" key="1">
    <citation type="submission" date="2024-07" db="EMBL/GenBank/DDBJ databases">
        <authorList>
            <person name="Akdeniz Z."/>
        </authorList>
    </citation>
    <scope>NUCLEOTIDE SEQUENCE [LARGE SCALE GENOMIC DNA]</scope>
</reference>
<keyword evidence="1" id="KW-0472">Membrane</keyword>
<dbReference type="Proteomes" id="UP001642409">
    <property type="component" value="Unassembled WGS sequence"/>
</dbReference>
<evidence type="ECO:0000256" key="1">
    <source>
        <dbReference type="SAM" id="Phobius"/>
    </source>
</evidence>
<protein>
    <submittedName>
        <fullName evidence="2">Uncharacterized protein</fullName>
    </submittedName>
</protein>